<evidence type="ECO:0000256" key="1">
    <source>
        <dbReference type="ARBA" id="ARBA00008168"/>
    </source>
</evidence>
<dbReference type="AlphaFoldDB" id="A0AAW1PX44"/>
<dbReference type="GO" id="GO:0051301">
    <property type="term" value="P:cell division"/>
    <property type="evidence" value="ECO:0007669"/>
    <property type="project" value="InterPro"/>
</dbReference>
<accession>A0AAW1PX44</accession>
<protein>
    <recommendedName>
        <fullName evidence="4">Plastid division regulator MinE</fullName>
    </recommendedName>
</protein>
<dbReference type="Pfam" id="PF03776">
    <property type="entry name" value="MinE"/>
    <property type="match status" value="1"/>
</dbReference>
<dbReference type="Proteomes" id="UP001489004">
    <property type="component" value="Unassembled WGS sequence"/>
</dbReference>
<gene>
    <name evidence="2" type="ORF">WJX72_010421</name>
</gene>
<comment type="caution">
    <text evidence="2">The sequence shown here is derived from an EMBL/GenBank/DDBJ whole genome shotgun (WGS) entry which is preliminary data.</text>
</comment>
<dbReference type="InterPro" id="IPR005527">
    <property type="entry name" value="MinE"/>
</dbReference>
<dbReference type="InterPro" id="IPR036707">
    <property type="entry name" value="MinE_sf"/>
</dbReference>
<dbReference type="EMBL" id="JALJOR010000008">
    <property type="protein sequence ID" value="KAK9813193.1"/>
    <property type="molecule type" value="Genomic_DNA"/>
</dbReference>
<proteinExistence type="inferred from homology"/>
<keyword evidence="3" id="KW-1185">Reference proteome</keyword>
<evidence type="ECO:0000313" key="2">
    <source>
        <dbReference type="EMBL" id="KAK9813193.1"/>
    </source>
</evidence>
<comment type="similarity">
    <text evidence="1">Belongs to the MinE family.</text>
</comment>
<dbReference type="Gene3D" id="3.30.1070.10">
    <property type="entry name" value="Cell division topological specificity factor MinE"/>
    <property type="match status" value="1"/>
</dbReference>
<sequence>MAAQLQCSSLGRFAGRPAARLQGGAPCRPCRAGRIAKLAVASYTEAQEKEAQAADMTKLISSVRQKTAAKSSRPVQPTGPVSNFAAKLRAAWQIFFPAPAPKLSPKEEGKHRLRMILVADRCGMNQTSLYEMKHQIVRAVSEYVDIEGEDLVEVNITTDPDMGTIYSVAMPVKRVKPQARLELAAAADADGVSLEWDAEDPESDPSGQFPFGC</sequence>
<evidence type="ECO:0008006" key="4">
    <source>
        <dbReference type="Google" id="ProtNLM"/>
    </source>
</evidence>
<reference evidence="2 3" key="1">
    <citation type="journal article" date="2024" name="Nat. Commun.">
        <title>Phylogenomics reveals the evolutionary origins of lichenization in chlorophyte algae.</title>
        <authorList>
            <person name="Puginier C."/>
            <person name="Libourel C."/>
            <person name="Otte J."/>
            <person name="Skaloud P."/>
            <person name="Haon M."/>
            <person name="Grisel S."/>
            <person name="Petersen M."/>
            <person name="Berrin J.G."/>
            <person name="Delaux P.M."/>
            <person name="Dal Grande F."/>
            <person name="Keller J."/>
        </authorList>
    </citation>
    <scope>NUCLEOTIDE SEQUENCE [LARGE SCALE GENOMIC DNA]</scope>
    <source>
        <strain evidence="2 3">SAG 2043</strain>
    </source>
</reference>
<organism evidence="2 3">
    <name type="scientific">[Myrmecia] bisecta</name>
    <dbReference type="NCBI Taxonomy" id="41462"/>
    <lineage>
        <taxon>Eukaryota</taxon>
        <taxon>Viridiplantae</taxon>
        <taxon>Chlorophyta</taxon>
        <taxon>core chlorophytes</taxon>
        <taxon>Trebouxiophyceae</taxon>
        <taxon>Trebouxiales</taxon>
        <taxon>Trebouxiaceae</taxon>
        <taxon>Myrmecia</taxon>
    </lineage>
</organism>
<name>A0AAW1PX44_9CHLO</name>
<evidence type="ECO:0000313" key="3">
    <source>
        <dbReference type="Proteomes" id="UP001489004"/>
    </source>
</evidence>